<organism evidence="3">
    <name type="scientific">Podoviridae sp. ctnCN2</name>
    <dbReference type="NCBI Taxonomy" id="2825274"/>
    <lineage>
        <taxon>Viruses</taxon>
        <taxon>Duplodnaviria</taxon>
        <taxon>Heunggongvirae</taxon>
        <taxon>Uroviricota</taxon>
        <taxon>Caudoviricetes</taxon>
    </lineage>
</organism>
<sequence length="1016" mass="112917">MTASLTDFLRAVLPASGVYVYAYSDDGGLKDGKMRQKVLERQDELVQTAGYFYQLPRDVWFALAAYKQGWHTVQTHKGEKNQLRTRNNARAVKALWLDLDVGEKKDYKTRAEALTALRDFCVASGMPCPWVVASGVAGLHVYWALEAEVTPDEWQYLADRLRAACEALGLHADPMRTRDIASVLRLPGTWNMKGGMTGAALVEIRVVGATIPYAFYKEKLDAYVPKATSHVPTLPQVNVPDYVKAAADIALMRFFQIPKADFPERNAADIVAGCKQIRTMNDGKEPTWRAALSVLRFCTDGRETAERLSTDPKWHSEYSIDEKFAWLEANDIKPMHCSTFAEYRPEACEGCPFAGVIKSPISVPNAPLLAQEATSAAPKDVAPSQDTSLPPRPAITLPVPSGWAAEGEDLSPAAEPESTLPKYEYPTARVNEGGCFVRCKDAEGDWYWRNIYPYPVYPVQRIKARTATGEVQMSYVFRKHHLKGYDDVQIPGETLMGQGLNAYLGSVGFLLHDKDRKLMGQMLIELLKQTESTLAETTVTDQLGWDKDQQSFLLGDKLYKADGSVIEIAPKGKAAIYSGLTRPRGSLDTWKAIAETYNRKGMEWAQTTLAAAFASPLMPIGALESAALLFLTGEKGAGKSAALSLGISVYGDPSPRTGLMINKEDTYIARFAKLGIMNNIAAGFDEMTDISPKDASDIAYQLTQGRGKDRMQSGGENLQLNTTFWSCLPVMSANSSIIASLANHSHDASAQMSRVLEIKVKPLGEVYSPEEFEENERLIRKLPQNYGVAGDVYIRYVTTHKEEIEDELYEMEKLIRKRAGIGSNYRFWSYMTTRMMVGMRIARDLGLINYDLDNLLEYLLRLIAEGKQTIGQSLMSPEGMIAQFMNEHEGARIVVAAHVRPSDMPDQPGKGVMNDVNYVKKQTVPGRGIQIRYEMKEERAFISMPAIKQWCKRQNIGAPEFIRNLEALYGKVLKPQKIDLGGFTVSRGAGKTECICVKIPLDISLEGYENLTEENS</sequence>
<dbReference type="InterPro" id="IPR009270">
    <property type="entry name" value="DUF927"/>
</dbReference>
<dbReference type="EMBL" id="BK015452">
    <property type="protein sequence ID" value="DAE07526.1"/>
    <property type="molecule type" value="Genomic_DNA"/>
</dbReference>
<evidence type="ECO:0000259" key="2">
    <source>
        <dbReference type="Pfam" id="PF06048"/>
    </source>
</evidence>
<evidence type="ECO:0000313" key="3">
    <source>
        <dbReference type="EMBL" id="DAE07526.1"/>
    </source>
</evidence>
<feature type="region of interest" description="Disordered" evidence="1">
    <location>
        <begin position="374"/>
        <end position="419"/>
    </location>
</feature>
<reference evidence="3" key="1">
    <citation type="journal article" date="2021" name="Proc. Natl. Acad. Sci. U.S.A.">
        <title>A Catalog of Tens of Thousands of Viruses from Human Metagenomes Reveals Hidden Associations with Chronic Diseases.</title>
        <authorList>
            <person name="Tisza M.J."/>
            <person name="Buck C.B."/>
        </authorList>
    </citation>
    <scope>NUCLEOTIDE SEQUENCE</scope>
    <source>
        <strain evidence="3">CtnCN2</strain>
    </source>
</reference>
<dbReference type="Pfam" id="PF06048">
    <property type="entry name" value="DUF927"/>
    <property type="match status" value="1"/>
</dbReference>
<proteinExistence type="predicted"/>
<name>A0A8S5PKD4_9CAUD</name>
<accession>A0A8S5PKD4</accession>
<protein>
    <submittedName>
        <fullName evidence="3">Replication protein B</fullName>
    </submittedName>
</protein>
<evidence type="ECO:0000256" key="1">
    <source>
        <dbReference type="SAM" id="MobiDB-lite"/>
    </source>
</evidence>
<feature type="domain" description="DUF927" evidence="2">
    <location>
        <begin position="500"/>
        <end position="716"/>
    </location>
</feature>
<dbReference type="Gene3D" id="3.90.920.10">
    <property type="entry name" value="DNA primase, PRIM domain"/>
    <property type="match status" value="1"/>
</dbReference>